<sequence length="296" mass="31326">MALGPRTGSFVTSTALQVNGQLISQRKCPSAFIGVNYSRCSGPEFTRVSPKSQRDIVASEWDWGSRLLRPVTFANEVFRVPLLVQRGVVTLEPRNRTTALGPCSREDGDTCVAAPGKVLATTVQEQPRPRRCSDVVLGAAAVGPSMWWWDFRGSLSSVPAACVVCLVLASAVSVLLAWSTILGVLFTAASVFGLAIATRPNGPTVSPSSSPSASSTPAAAPPTVMKPTVAADVVIDDDEDDYDDFADKPSPVAEPAKSRGSGPGSRSATVGALGLSRQHIIYLRRLYQRHHGPGVR</sequence>
<comment type="caution">
    <text evidence="1">The sequence shown here is derived from an EMBL/GenBank/DDBJ whole genome shotgun (WGS) entry which is preliminary data.</text>
</comment>
<name>A0ACB7T781_HYAAI</name>
<reference evidence="1" key="1">
    <citation type="submission" date="2020-05" db="EMBL/GenBank/DDBJ databases">
        <title>Large-scale comparative analyses of tick genomes elucidate their genetic diversity and vector capacities.</title>
        <authorList>
            <person name="Jia N."/>
            <person name="Wang J."/>
            <person name="Shi W."/>
            <person name="Du L."/>
            <person name="Sun Y."/>
            <person name="Zhan W."/>
            <person name="Jiang J."/>
            <person name="Wang Q."/>
            <person name="Zhang B."/>
            <person name="Ji P."/>
            <person name="Sakyi L.B."/>
            <person name="Cui X."/>
            <person name="Yuan T."/>
            <person name="Jiang B."/>
            <person name="Yang W."/>
            <person name="Lam T.T.-Y."/>
            <person name="Chang Q."/>
            <person name="Ding S."/>
            <person name="Wang X."/>
            <person name="Zhu J."/>
            <person name="Ruan X."/>
            <person name="Zhao L."/>
            <person name="Wei J."/>
            <person name="Que T."/>
            <person name="Du C."/>
            <person name="Cheng J."/>
            <person name="Dai P."/>
            <person name="Han X."/>
            <person name="Huang E."/>
            <person name="Gao Y."/>
            <person name="Liu J."/>
            <person name="Shao H."/>
            <person name="Ye R."/>
            <person name="Li L."/>
            <person name="Wei W."/>
            <person name="Wang X."/>
            <person name="Wang C."/>
            <person name="Yang T."/>
            <person name="Huo Q."/>
            <person name="Li W."/>
            <person name="Guo W."/>
            <person name="Chen H."/>
            <person name="Zhou L."/>
            <person name="Ni X."/>
            <person name="Tian J."/>
            <person name="Zhou Y."/>
            <person name="Sheng Y."/>
            <person name="Liu T."/>
            <person name="Pan Y."/>
            <person name="Xia L."/>
            <person name="Li J."/>
            <person name="Zhao F."/>
            <person name="Cao W."/>
        </authorList>
    </citation>
    <scope>NUCLEOTIDE SEQUENCE</scope>
    <source>
        <strain evidence="1">Hyas-2018</strain>
    </source>
</reference>
<protein>
    <submittedName>
        <fullName evidence="1">Uncharacterized protein</fullName>
    </submittedName>
</protein>
<accession>A0ACB7T781</accession>
<keyword evidence="2" id="KW-1185">Reference proteome</keyword>
<dbReference type="EMBL" id="CM023491">
    <property type="protein sequence ID" value="KAH6941257.1"/>
    <property type="molecule type" value="Genomic_DNA"/>
</dbReference>
<evidence type="ECO:0000313" key="2">
    <source>
        <dbReference type="Proteomes" id="UP000821845"/>
    </source>
</evidence>
<evidence type="ECO:0000313" key="1">
    <source>
        <dbReference type="EMBL" id="KAH6941257.1"/>
    </source>
</evidence>
<proteinExistence type="predicted"/>
<gene>
    <name evidence="1" type="ORF">HPB50_015375</name>
</gene>
<dbReference type="Proteomes" id="UP000821845">
    <property type="component" value="Chromosome 11"/>
</dbReference>
<organism evidence="1 2">
    <name type="scientific">Hyalomma asiaticum</name>
    <name type="common">Tick</name>
    <dbReference type="NCBI Taxonomy" id="266040"/>
    <lineage>
        <taxon>Eukaryota</taxon>
        <taxon>Metazoa</taxon>
        <taxon>Ecdysozoa</taxon>
        <taxon>Arthropoda</taxon>
        <taxon>Chelicerata</taxon>
        <taxon>Arachnida</taxon>
        <taxon>Acari</taxon>
        <taxon>Parasitiformes</taxon>
        <taxon>Ixodida</taxon>
        <taxon>Ixodoidea</taxon>
        <taxon>Ixodidae</taxon>
        <taxon>Hyalomminae</taxon>
        <taxon>Hyalomma</taxon>
    </lineage>
</organism>